<dbReference type="AlphaFoldDB" id="A0A1J0R622"/>
<dbReference type="EMBL" id="KX699309">
    <property type="protein sequence ID" value="APD73265.1"/>
    <property type="molecule type" value="Genomic_DNA"/>
</dbReference>
<feature type="chain" id="PRO_5012610807" evidence="2">
    <location>
        <begin position="19"/>
        <end position="465"/>
    </location>
</feature>
<keyword evidence="2" id="KW-0732">Signal</keyword>
<evidence type="ECO:0000256" key="1">
    <source>
        <dbReference type="SAM" id="MobiDB-lite"/>
    </source>
</evidence>
<dbReference type="Gene3D" id="1.10.470.10">
    <property type="entry name" value="Variant Surface Glycoprotein, subunit A, domain 2"/>
    <property type="match status" value="1"/>
</dbReference>
<name>A0A1J0R622_9TRYP</name>
<accession>A0A1J0R622</accession>
<protein>
    <submittedName>
        <fullName evidence="3">Variant surface glycoprotein 1125.510</fullName>
    </submittedName>
</protein>
<reference evidence="3" key="1">
    <citation type="submission" date="2016-08" db="EMBL/GenBank/DDBJ databases">
        <title>VSG repertoire of Trypanosoma brucei EATRO 1125.</title>
        <authorList>
            <person name="Cross G.A."/>
        </authorList>
    </citation>
    <scope>NUCLEOTIDE SEQUENCE</scope>
    <source>
        <strain evidence="3">EATRO 1125</strain>
    </source>
</reference>
<feature type="region of interest" description="Disordered" evidence="1">
    <location>
        <begin position="384"/>
        <end position="439"/>
    </location>
</feature>
<organism evidence="3">
    <name type="scientific">Trypanosoma brucei</name>
    <dbReference type="NCBI Taxonomy" id="5691"/>
    <lineage>
        <taxon>Eukaryota</taxon>
        <taxon>Discoba</taxon>
        <taxon>Euglenozoa</taxon>
        <taxon>Kinetoplastea</taxon>
        <taxon>Metakinetoplastina</taxon>
        <taxon>Trypanosomatida</taxon>
        <taxon>Trypanosomatidae</taxon>
        <taxon>Trypanosoma</taxon>
    </lineage>
</organism>
<evidence type="ECO:0000256" key="2">
    <source>
        <dbReference type="SAM" id="SignalP"/>
    </source>
</evidence>
<feature type="signal peptide" evidence="2">
    <location>
        <begin position="1"/>
        <end position="18"/>
    </location>
</feature>
<dbReference type="SUPFAM" id="SSF58087">
    <property type="entry name" value="Variant surface glycoprotein (N-terminal domain)"/>
    <property type="match status" value="1"/>
</dbReference>
<dbReference type="VEuPathDB" id="TriTrypDB:Tb427_000465900"/>
<evidence type="ECO:0000313" key="3">
    <source>
        <dbReference type="EMBL" id="APD73265.1"/>
    </source>
</evidence>
<dbReference type="VEuPathDB" id="TriTrypDB:Tb427_000593800"/>
<proteinExistence type="predicted"/>
<feature type="compositionally biased region" description="Basic and acidic residues" evidence="1">
    <location>
        <begin position="385"/>
        <end position="439"/>
    </location>
</feature>
<sequence>MTRFLLLIFLIQPDLSDAKTKNCASADHDVTYIGEVAKTLQSKFDKGVSGEETTLKLKLFAAATPHKTQASAAIAAAKAITRFTRAAEQALRGDRKTETRMLADLPFHFGRDSSLSVVKTAVIAAIAQSSASGSAVHKGITLAAHTSGLTKEKCTPGEYATETATIAKASEHHKQQLVFQQLTSKEASNDNSGGSAKACITSNDCTSTSQGTNLAVQAGPLYKTAPIKDPAKGASKANKEDLIIYVSDVQQAAHLAKLDSDIAGAVAETKQYAANCMPWDRLADMELLKDVTAIGSGGKRPATIGTGSIAAAKTALKDLFGSQESEWKEKLWNAVEEQEVSTGQDGNQAKAKISTISGLTALDAALTATHIQKLLTATDTSLPKDTAKQTKTDKPEEPKKTADECKKHTTEQPCKEGGCDFDEKKPEGEKCFSKTETDKKDENSFSCRLRASILQVFAALISVVF</sequence>